<evidence type="ECO:0000313" key="2">
    <source>
        <dbReference type="Proteomes" id="UP000724584"/>
    </source>
</evidence>
<accession>A0ACB7P9Z9</accession>
<sequence>MQLKFLLAGALLPLGLMASPTPEADDTSPLESRAISRPQHCKIIGGSTTVNCRDRATTSSGVRTTLRKGTTYDFWCVRSGQCVTINGFRNCGWHYHRGLKCYVNGHYTDNSCTLARMGSCGGADDDDAAGPF</sequence>
<name>A0ACB7P9Z9_9PEZI</name>
<dbReference type="EMBL" id="JAGIZQ010000003">
    <property type="protein sequence ID" value="KAH6635895.1"/>
    <property type="molecule type" value="Genomic_DNA"/>
</dbReference>
<comment type="caution">
    <text evidence="1">The sequence shown here is derived from an EMBL/GenBank/DDBJ whole genome shotgun (WGS) entry which is preliminary data.</text>
</comment>
<keyword evidence="2" id="KW-1185">Reference proteome</keyword>
<gene>
    <name evidence="1" type="ORF">F5144DRAFT_565745</name>
</gene>
<proteinExistence type="predicted"/>
<dbReference type="Proteomes" id="UP000724584">
    <property type="component" value="Unassembled WGS sequence"/>
</dbReference>
<evidence type="ECO:0000313" key="1">
    <source>
        <dbReference type="EMBL" id="KAH6635895.1"/>
    </source>
</evidence>
<reference evidence="1 2" key="1">
    <citation type="journal article" date="2021" name="Nat. Commun.">
        <title>Genetic determinants of endophytism in the Arabidopsis root mycobiome.</title>
        <authorList>
            <person name="Mesny F."/>
            <person name="Miyauchi S."/>
            <person name="Thiergart T."/>
            <person name="Pickel B."/>
            <person name="Atanasova L."/>
            <person name="Karlsson M."/>
            <person name="Huettel B."/>
            <person name="Barry K.W."/>
            <person name="Haridas S."/>
            <person name="Chen C."/>
            <person name="Bauer D."/>
            <person name="Andreopoulos W."/>
            <person name="Pangilinan J."/>
            <person name="LaButti K."/>
            <person name="Riley R."/>
            <person name="Lipzen A."/>
            <person name="Clum A."/>
            <person name="Drula E."/>
            <person name="Henrissat B."/>
            <person name="Kohler A."/>
            <person name="Grigoriev I.V."/>
            <person name="Martin F.M."/>
            <person name="Hacquard S."/>
        </authorList>
    </citation>
    <scope>NUCLEOTIDE SEQUENCE [LARGE SCALE GENOMIC DNA]</scope>
    <source>
        <strain evidence="1 2">MPI-SDFR-AT-0079</strain>
    </source>
</reference>
<organism evidence="1 2">
    <name type="scientific">Chaetomium tenue</name>
    <dbReference type="NCBI Taxonomy" id="1854479"/>
    <lineage>
        <taxon>Eukaryota</taxon>
        <taxon>Fungi</taxon>
        <taxon>Dikarya</taxon>
        <taxon>Ascomycota</taxon>
        <taxon>Pezizomycotina</taxon>
        <taxon>Sordariomycetes</taxon>
        <taxon>Sordariomycetidae</taxon>
        <taxon>Sordariales</taxon>
        <taxon>Chaetomiaceae</taxon>
        <taxon>Chaetomium</taxon>
    </lineage>
</organism>
<protein>
    <submittedName>
        <fullName evidence="1">Uncharacterized protein</fullName>
    </submittedName>
</protein>